<dbReference type="AlphaFoldDB" id="A0A645H4K0"/>
<organism evidence="1">
    <name type="scientific">bioreactor metagenome</name>
    <dbReference type="NCBI Taxonomy" id="1076179"/>
    <lineage>
        <taxon>unclassified sequences</taxon>
        <taxon>metagenomes</taxon>
        <taxon>ecological metagenomes</taxon>
    </lineage>
</organism>
<sequence>MEPHLYRHHEGIVRFCGFPQIRPTPGLEGKKVIAILRDRDRQRVRNPIAGAGWQRRAMTNGRRSHGLVRNGRGGRQCQQIAPLRIAIHLTKPLIHHVAGEGDPTDGICDECWNDQLLNHQVRTALVYRNWKRKGVV</sequence>
<accession>A0A645H4K0</accession>
<dbReference type="EMBL" id="VSSQ01085906">
    <property type="protein sequence ID" value="MPN33406.1"/>
    <property type="molecule type" value="Genomic_DNA"/>
</dbReference>
<gene>
    <name evidence="1" type="ORF">SDC9_180893</name>
</gene>
<name>A0A645H4K0_9ZZZZ</name>
<evidence type="ECO:0000313" key="1">
    <source>
        <dbReference type="EMBL" id="MPN33406.1"/>
    </source>
</evidence>
<proteinExistence type="predicted"/>
<protein>
    <submittedName>
        <fullName evidence="1">Uncharacterized protein</fullName>
    </submittedName>
</protein>
<comment type="caution">
    <text evidence="1">The sequence shown here is derived from an EMBL/GenBank/DDBJ whole genome shotgun (WGS) entry which is preliminary data.</text>
</comment>
<reference evidence="1" key="1">
    <citation type="submission" date="2019-08" db="EMBL/GenBank/DDBJ databases">
        <authorList>
            <person name="Kucharzyk K."/>
            <person name="Murdoch R.W."/>
            <person name="Higgins S."/>
            <person name="Loffler F."/>
        </authorList>
    </citation>
    <scope>NUCLEOTIDE SEQUENCE</scope>
</reference>